<dbReference type="EMBL" id="PQVG01000003">
    <property type="protein sequence ID" value="POY40426.1"/>
    <property type="molecule type" value="Genomic_DNA"/>
</dbReference>
<name>A0A2S5AD32_9FLAO</name>
<gene>
    <name evidence="1" type="ORF">C3L50_07230</name>
</gene>
<keyword evidence="2" id="KW-1185">Reference proteome</keyword>
<protein>
    <submittedName>
        <fullName evidence="1">Uncharacterized protein</fullName>
    </submittedName>
</protein>
<dbReference type="OrthoDB" id="886540at2"/>
<proteinExistence type="predicted"/>
<comment type="caution">
    <text evidence="1">The sequence shown here is derived from an EMBL/GenBank/DDBJ whole genome shotgun (WGS) entry which is preliminary data.</text>
</comment>
<reference evidence="1 2" key="1">
    <citation type="submission" date="2018-01" db="EMBL/GenBank/DDBJ databases">
        <authorList>
            <person name="Gaut B.S."/>
            <person name="Morton B.R."/>
            <person name="Clegg M.T."/>
            <person name="Duvall M.R."/>
        </authorList>
    </citation>
    <scope>NUCLEOTIDE SEQUENCE [LARGE SCALE GENOMIC DNA]</scope>
    <source>
        <strain evidence="1 2">HR-AY</strain>
    </source>
</reference>
<organism evidence="1 2">
    <name type="scientific">Flavobacterium alvei</name>
    <dbReference type="NCBI Taxonomy" id="2080416"/>
    <lineage>
        <taxon>Bacteria</taxon>
        <taxon>Pseudomonadati</taxon>
        <taxon>Bacteroidota</taxon>
        <taxon>Flavobacteriia</taxon>
        <taxon>Flavobacteriales</taxon>
        <taxon>Flavobacteriaceae</taxon>
        <taxon>Flavobacterium</taxon>
    </lineage>
</organism>
<evidence type="ECO:0000313" key="2">
    <source>
        <dbReference type="Proteomes" id="UP000237310"/>
    </source>
</evidence>
<dbReference type="Proteomes" id="UP000237310">
    <property type="component" value="Unassembled WGS sequence"/>
</dbReference>
<evidence type="ECO:0000313" key="1">
    <source>
        <dbReference type="EMBL" id="POY40426.1"/>
    </source>
</evidence>
<dbReference type="RefSeq" id="WP_103805488.1">
    <property type="nucleotide sequence ID" value="NZ_PQVG01000003.1"/>
</dbReference>
<dbReference type="AlphaFoldDB" id="A0A2S5AD32"/>
<sequence>MKVLVDIPDNKADFGLEVLRNLAFVKKASPISGKKFVLIEEIKEAVQELNLIKASKKQARNAEDFLNEL</sequence>
<accession>A0A2S5AD32</accession>